<evidence type="ECO:0000313" key="1">
    <source>
        <dbReference type="EMBL" id="CAG8658290.1"/>
    </source>
</evidence>
<reference evidence="1" key="1">
    <citation type="submission" date="2021-06" db="EMBL/GenBank/DDBJ databases">
        <authorList>
            <person name="Kallberg Y."/>
            <person name="Tangrot J."/>
            <person name="Rosling A."/>
        </authorList>
    </citation>
    <scope>NUCLEOTIDE SEQUENCE</scope>
    <source>
        <strain evidence="1">AU212A</strain>
    </source>
</reference>
<feature type="non-terminal residue" evidence="1">
    <location>
        <position position="1"/>
    </location>
</feature>
<dbReference type="Proteomes" id="UP000789860">
    <property type="component" value="Unassembled WGS sequence"/>
</dbReference>
<gene>
    <name evidence="1" type="ORF">SCALOS_LOCUS8933</name>
</gene>
<protein>
    <submittedName>
        <fullName evidence="1">412_t:CDS:1</fullName>
    </submittedName>
</protein>
<evidence type="ECO:0000313" key="2">
    <source>
        <dbReference type="Proteomes" id="UP000789860"/>
    </source>
</evidence>
<keyword evidence="2" id="KW-1185">Reference proteome</keyword>
<name>A0ACA9NIS7_9GLOM</name>
<comment type="caution">
    <text evidence="1">The sequence shown here is derived from an EMBL/GenBank/DDBJ whole genome shotgun (WGS) entry which is preliminary data.</text>
</comment>
<dbReference type="EMBL" id="CAJVPM010025529">
    <property type="protein sequence ID" value="CAG8658290.1"/>
    <property type="molecule type" value="Genomic_DNA"/>
</dbReference>
<sequence>TVLEINNKNFYTQVLEDNKKYEYYFSYRYQVGLKFSDIEE</sequence>
<accession>A0ACA9NIS7</accession>
<feature type="non-terminal residue" evidence="1">
    <location>
        <position position="40"/>
    </location>
</feature>
<proteinExistence type="predicted"/>
<organism evidence="1 2">
    <name type="scientific">Scutellospora calospora</name>
    <dbReference type="NCBI Taxonomy" id="85575"/>
    <lineage>
        <taxon>Eukaryota</taxon>
        <taxon>Fungi</taxon>
        <taxon>Fungi incertae sedis</taxon>
        <taxon>Mucoromycota</taxon>
        <taxon>Glomeromycotina</taxon>
        <taxon>Glomeromycetes</taxon>
        <taxon>Diversisporales</taxon>
        <taxon>Gigasporaceae</taxon>
        <taxon>Scutellospora</taxon>
    </lineage>
</organism>